<dbReference type="GO" id="GO:0003677">
    <property type="term" value="F:DNA binding"/>
    <property type="evidence" value="ECO:0007669"/>
    <property type="project" value="InterPro"/>
</dbReference>
<dbReference type="GO" id="GO:0140097">
    <property type="term" value="F:catalytic activity, acting on DNA"/>
    <property type="evidence" value="ECO:0007669"/>
    <property type="project" value="UniProtKB-ARBA"/>
</dbReference>
<dbReference type="SUPFAM" id="SSF47781">
    <property type="entry name" value="RuvA domain 2-like"/>
    <property type="match status" value="1"/>
</dbReference>
<name>A0A378T8U2_9MYCO</name>
<evidence type="ECO:0000313" key="5">
    <source>
        <dbReference type="Proteomes" id="UP000254978"/>
    </source>
</evidence>
<dbReference type="AlphaFoldDB" id="A0A378T8U2"/>
<sequence length="62" mass="6364">MTHFGSVAKLKQASVEEITAVPGIGVTTATAVLEALGVPVSTESAPPEAEVRDDDSGQRVWG</sequence>
<keyword evidence="2" id="KW-0234">DNA repair</keyword>
<dbReference type="Pfam" id="PF00633">
    <property type="entry name" value="HHH"/>
    <property type="match status" value="1"/>
</dbReference>
<dbReference type="Gene3D" id="1.10.150.20">
    <property type="entry name" value="5' to 3' exonuclease, C-terminal subdomain"/>
    <property type="match status" value="1"/>
</dbReference>
<evidence type="ECO:0000256" key="3">
    <source>
        <dbReference type="SAM" id="MobiDB-lite"/>
    </source>
</evidence>
<evidence type="ECO:0000256" key="2">
    <source>
        <dbReference type="ARBA" id="ARBA00023204"/>
    </source>
</evidence>
<keyword evidence="5" id="KW-1185">Reference proteome</keyword>
<dbReference type="Proteomes" id="UP000254978">
    <property type="component" value="Unassembled WGS sequence"/>
</dbReference>
<organism evidence="4 5">
    <name type="scientific">Mycolicibacterium tokaiense</name>
    <dbReference type="NCBI Taxonomy" id="39695"/>
    <lineage>
        <taxon>Bacteria</taxon>
        <taxon>Bacillati</taxon>
        <taxon>Actinomycetota</taxon>
        <taxon>Actinomycetes</taxon>
        <taxon>Mycobacteriales</taxon>
        <taxon>Mycobacteriaceae</taxon>
        <taxon>Mycolicibacterium</taxon>
    </lineage>
</organism>
<dbReference type="GO" id="GO:0016787">
    <property type="term" value="F:hydrolase activity"/>
    <property type="evidence" value="ECO:0007669"/>
    <property type="project" value="UniProtKB-ARBA"/>
</dbReference>
<accession>A0A378T8U2</accession>
<gene>
    <name evidence="4" type="ORF">NCTC10821_00337</name>
</gene>
<proteinExistence type="predicted"/>
<reference evidence="4 5" key="1">
    <citation type="submission" date="2018-06" db="EMBL/GenBank/DDBJ databases">
        <authorList>
            <consortium name="Pathogen Informatics"/>
            <person name="Doyle S."/>
        </authorList>
    </citation>
    <scope>NUCLEOTIDE SEQUENCE [LARGE SCALE GENOMIC DNA]</scope>
    <source>
        <strain evidence="4 5">NCTC10821</strain>
    </source>
</reference>
<feature type="region of interest" description="Disordered" evidence="3">
    <location>
        <begin position="38"/>
        <end position="62"/>
    </location>
</feature>
<dbReference type="InterPro" id="IPR010994">
    <property type="entry name" value="RuvA_2-like"/>
</dbReference>
<protein>
    <submittedName>
        <fullName evidence="4">Excinuclease ABC subunit C</fullName>
    </submittedName>
</protein>
<dbReference type="InterPro" id="IPR000445">
    <property type="entry name" value="HhH_motif"/>
</dbReference>
<keyword evidence="1" id="KW-0227">DNA damage</keyword>
<dbReference type="GO" id="GO:0006281">
    <property type="term" value="P:DNA repair"/>
    <property type="evidence" value="ECO:0007669"/>
    <property type="project" value="UniProtKB-KW"/>
</dbReference>
<evidence type="ECO:0000256" key="1">
    <source>
        <dbReference type="ARBA" id="ARBA00022763"/>
    </source>
</evidence>
<evidence type="ECO:0000313" key="4">
    <source>
        <dbReference type="EMBL" id="STZ56844.1"/>
    </source>
</evidence>
<dbReference type="EMBL" id="UGQT01000001">
    <property type="protein sequence ID" value="STZ56844.1"/>
    <property type="molecule type" value="Genomic_DNA"/>
</dbReference>